<feature type="signal peptide" evidence="2">
    <location>
        <begin position="1"/>
        <end position="23"/>
    </location>
</feature>
<evidence type="ECO:0000256" key="2">
    <source>
        <dbReference type="SAM" id="SignalP"/>
    </source>
</evidence>
<evidence type="ECO:0000313" key="3">
    <source>
        <dbReference type="EMBL" id="BDG74711.1"/>
    </source>
</evidence>
<sequence>MNVPPVLALALVPMLMPYAPLLAQTQPIRVVNAAPVSATGLYLAPTGTSSWGGNLLGVLTLRPGAFMSVQPGDGGGCRFDVRLVLRDGREALRNDVDVCAERVITMAPDAPPPTADTPAATARPPAVPGARP</sequence>
<feature type="region of interest" description="Disordered" evidence="1">
    <location>
        <begin position="107"/>
        <end position="132"/>
    </location>
</feature>
<dbReference type="Proteomes" id="UP000831327">
    <property type="component" value="Chromosome"/>
</dbReference>
<keyword evidence="2" id="KW-0732">Signal</keyword>
<dbReference type="RefSeq" id="WP_244408880.1">
    <property type="nucleotide sequence ID" value="NZ_AP025637.1"/>
</dbReference>
<accession>A0ABM7Y7Y6</accession>
<evidence type="ECO:0000313" key="4">
    <source>
        <dbReference type="Proteomes" id="UP000831327"/>
    </source>
</evidence>
<reference evidence="3 4" key="1">
    <citation type="journal article" date="2016" name="Microbes Environ.">
        <title>Phylogenetically diverse aerobic anoxygenic phototrophic bacteria isolated from epilithic biofilms in Tama river, Japan.</title>
        <authorList>
            <person name="Hirose S."/>
            <person name="Matsuura K."/>
            <person name="Haruta S."/>
        </authorList>
    </citation>
    <scope>NUCLEOTIDE SEQUENCE [LARGE SCALE GENOMIC DNA]</scope>
    <source>
        <strain evidence="3 4">S08</strain>
    </source>
</reference>
<dbReference type="EMBL" id="AP025637">
    <property type="protein sequence ID" value="BDG74711.1"/>
    <property type="molecule type" value="Genomic_DNA"/>
</dbReference>
<proteinExistence type="predicted"/>
<feature type="chain" id="PRO_5045823363" evidence="2">
    <location>
        <begin position="24"/>
        <end position="132"/>
    </location>
</feature>
<protein>
    <submittedName>
        <fullName evidence="3">Uncharacterized protein</fullName>
    </submittedName>
</protein>
<gene>
    <name evidence="3" type="ORF">Rmf_46400</name>
</gene>
<name>A0ABM7Y7Y6_9PROT</name>
<organism evidence="3 4">
    <name type="scientific">Roseomonas fluvialis</name>
    <dbReference type="NCBI Taxonomy" id="1750527"/>
    <lineage>
        <taxon>Bacteria</taxon>
        <taxon>Pseudomonadati</taxon>
        <taxon>Pseudomonadota</taxon>
        <taxon>Alphaproteobacteria</taxon>
        <taxon>Acetobacterales</taxon>
        <taxon>Roseomonadaceae</taxon>
        <taxon>Roseomonas</taxon>
    </lineage>
</organism>
<keyword evidence="4" id="KW-1185">Reference proteome</keyword>
<evidence type="ECO:0000256" key="1">
    <source>
        <dbReference type="SAM" id="MobiDB-lite"/>
    </source>
</evidence>